<dbReference type="AlphaFoldDB" id="A0A0D2ZXJ5"/>
<name>A0A0D2ZXJ5_BRAOL</name>
<sequence>MFQKLMYQQESGLFDFRRTESSPLLLVIDRRDDPVTPLLNQWTYQAMVHELIGLQDNKVDLRAIGSLPKDQQVEVVLSSEQDAFFKSNMYENFGDIGMNIKRMVDDFQQVAKSNQNIQTVEDMARFVDNYPEY</sequence>
<dbReference type="eggNOG" id="KOG1299">
    <property type="taxonomic scope" value="Eukaryota"/>
</dbReference>
<dbReference type="InterPro" id="IPR036045">
    <property type="entry name" value="Sec1-like_sf"/>
</dbReference>
<reference evidence="2" key="2">
    <citation type="submission" date="2015-06" db="UniProtKB">
        <authorList>
            <consortium name="EnsemblPlants"/>
        </authorList>
    </citation>
    <scope>IDENTIFICATION</scope>
</reference>
<dbReference type="Gene3D" id="3.90.830.10">
    <property type="entry name" value="Syntaxin Binding Protein 1, Chain A, domain 2"/>
    <property type="match status" value="1"/>
</dbReference>
<reference evidence="2" key="1">
    <citation type="journal article" date="2014" name="Genome Biol.">
        <title>Transcriptome and methylome profiling reveals relics of genome dominance in the mesopolyploid Brassica oleracea.</title>
        <authorList>
            <person name="Parkin I.A."/>
            <person name="Koh C."/>
            <person name="Tang H."/>
            <person name="Robinson S.J."/>
            <person name="Kagale S."/>
            <person name="Clarke W.E."/>
            <person name="Town C.D."/>
            <person name="Nixon J."/>
            <person name="Krishnakumar V."/>
            <person name="Bidwell S.L."/>
            <person name="Denoeud F."/>
            <person name="Belcram H."/>
            <person name="Links M.G."/>
            <person name="Just J."/>
            <person name="Clarke C."/>
            <person name="Bender T."/>
            <person name="Huebert T."/>
            <person name="Mason A.S."/>
            <person name="Pires J.C."/>
            <person name="Barker G."/>
            <person name="Moore J."/>
            <person name="Walley P.G."/>
            <person name="Manoli S."/>
            <person name="Batley J."/>
            <person name="Edwards D."/>
            <person name="Nelson M.N."/>
            <person name="Wang X."/>
            <person name="Paterson A.H."/>
            <person name="King G."/>
            <person name="Bancroft I."/>
            <person name="Chalhoub B."/>
            <person name="Sharpe A.G."/>
        </authorList>
    </citation>
    <scope>NUCLEOTIDE SEQUENCE [LARGE SCALE GENOMIC DNA]</scope>
    <source>
        <strain evidence="2">cv. TO1000</strain>
    </source>
</reference>
<accession>A0A0D2ZXJ5</accession>
<dbReference type="STRING" id="109376.A0A0D2ZXJ5"/>
<dbReference type="PANTHER" id="PTHR11679">
    <property type="entry name" value="VESICLE PROTEIN SORTING-ASSOCIATED"/>
    <property type="match status" value="1"/>
</dbReference>
<dbReference type="Gramene" id="Bo05666s010.1">
    <property type="protein sequence ID" value="Bo05666s010.1"/>
    <property type="gene ID" value="Bo05666s010"/>
</dbReference>
<dbReference type="Proteomes" id="UP000032141">
    <property type="component" value="Unassembled WGS sequence"/>
</dbReference>
<keyword evidence="3" id="KW-1185">Reference proteome</keyword>
<evidence type="ECO:0000256" key="1">
    <source>
        <dbReference type="ARBA" id="ARBA00009884"/>
    </source>
</evidence>
<proteinExistence type="inferred from homology"/>
<dbReference type="SUPFAM" id="SSF56815">
    <property type="entry name" value="Sec1/munc18-like (SM) proteins"/>
    <property type="match status" value="1"/>
</dbReference>
<dbReference type="InterPro" id="IPR043127">
    <property type="entry name" value="Sec-1-like_dom3a"/>
</dbReference>
<dbReference type="EnsemblPlants" id="Bo05666s010.1">
    <property type="protein sequence ID" value="Bo05666s010.1"/>
    <property type="gene ID" value="Bo05666s010"/>
</dbReference>
<evidence type="ECO:0000313" key="2">
    <source>
        <dbReference type="EnsemblPlants" id="Bo05666s010.1"/>
    </source>
</evidence>
<evidence type="ECO:0008006" key="4">
    <source>
        <dbReference type="Google" id="ProtNLM"/>
    </source>
</evidence>
<dbReference type="HOGENOM" id="CLU_1912018_0_0_1"/>
<protein>
    <recommendedName>
        <fullName evidence="4">Vacuolar protein sorting-associated protein 45 homolog</fullName>
    </recommendedName>
</protein>
<dbReference type="InterPro" id="IPR001619">
    <property type="entry name" value="Sec1-like"/>
</dbReference>
<comment type="similarity">
    <text evidence="1">Belongs to the STXBP/unc-18/SEC1 family.</text>
</comment>
<dbReference type="GO" id="GO:0016192">
    <property type="term" value="P:vesicle-mediated transport"/>
    <property type="evidence" value="ECO:0007669"/>
    <property type="project" value="InterPro"/>
</dbReference>
<organism evidence="2 3">
    <name type="scientific">Brassica oleracea var. oleracea</name>
    <dbReference type="NCBI Taxonomy" id="109376"/>
    <lineage>
        <taxon>Eukaryota</taxon>
        <taxon>Viridiplantae</taxon>
        <taxon>Streptophyta</taxon>
        <taxon>Embryophyta</taxon>
        <taxon>Tracheophyta</taxon>
        <taxon>Spermatophyta</taxon>
        <taxon>Magnoliopsida</taxon>
        <taxon>eudicotyledons</taxon>
        <taxon>Gunneridae</taxon>
        <taxon>Pentapetalae</taxon>
        <taxon>rosids</taxon>
        <taxon>malvids</taxon>
        <taxon>Brassicales</taxon>
        <taxon>Brassicaceae</taxon>
        <taxon>Brassiceae</taxon>
        <taxon>Brassica</taxon>
    </lineage>
</organism>
<dbReference type="Pfam" id="PF00995">
    <property type="entry name" value="Sec1"/>
    <property type="match status" value="1"/>
</dbReference>
<evidence type="ECO:0000313" key="3">
    <source>
        <dbReference type="Proteomes" id="UP000032141"/>
    </source>
</evidence>